<dbReference type="AlphaFoldDB" id="A0A7W5E002"/>
<dbReference type="Proteomes" id="UP000536179">
    <property type="component" value="Unassembled WGS sequence"/>
</dbReference>
<proteinExistence type="predicted"/>
<dbReference type="EMBL" id="JACHXU010000012">
    <property type="protein sequence ID" value="MBB3207704.1"/>
    <property type="molecule type" value="Genomic_DNA"/>
</dbReference>
<feature type="signal peptide" evidence="2">
    <location>
        <begin position="1"/>
        <end position="30"/>
    </location>
</feature>
<organism evidence="3 4">
    <name type="scientific">Aporhodopirellula rubra</name>
    <dbReference type="NCBI Taxonomy" id="980271"/>
    <lineage>
        <taxon>Bacteria</taxon>
        <taxon>Pseudomonadati</taxon>
        <taxon>Planctomycetota</taxon>
        <taxon>Planctomycetia</taxon>
        <taxon>Pirellulales</taxon>
        <taxon>Pirellulaceae</taxon>
        <taxon>Aporhodopirellula</taxon>
    </lineage>
</organism>
<feature type="region of interest" description="Disordered" evidence="1">
    <location>
        <begin position="268"/>
        <end position="287"/>
    </location>
</feature>
<dbReference type="RefSeq" id="WP_009102726.1">
    <property type="nucleotide sequence ID" value="NZ_JACHXU010000012.1"/>
</dbReference>
<feature type="chain" id="PRO_5031516152" evidence="2">
    <location>
        <begin position="31"/>
        <end position="287"/>
    </location>
</feature>
<gene>
    <name evidence="3" type="ORF">FHS27_003531</name>
</gene>
<evidence type="ECO:0000313" key="3">
    <source>
        <dbReference type="EMBL" id="MBB3207704.1"/>
    </source>
</evidence>
<sequence length="287" mass="28798">MKRLSMHPTRFSILSLFALAAVAVSYSAQAPSAVAGGGEDLDQAGLFAAMDAGQVEATFIPQNAAKANLLVKNLTEKPIRIQMPAAFAGVPINAQMGMGGGMGGMGGGMGGMGGGMGGGGGGQAMGGGGGMGGGMGGMGGGMGGMGGGGMGGGMFTVPAGRVQKVALNTVCLEHGKPDPNPRMKYAIVPLERVTSDPAVALVCQALGNGQVAQNTAQAAAWNLMDGLSWEELSKKNRVESRYTGNVRYFSPLELRAAMAIVAEAKRVAAEEMPSSASESESSDHPTS</sequence>
<keyword evidence="4" id="KW-1185">Reference proteome</keyword>
<evidence type="ECO:0000313" key="4">
    <source>
        <dbReference type="Proteomes" id="UP000536179"/>
    </source>
</evidence>
<protein>
    <submittedName>
        <fullName evidence="3">Uncharacterized protein</fullName>
    </submittedName>
</protein>
<reference evidence="3 4" key="1">
    <citation type="submission" date="2020-08" db="EMBL/GenBank/DDBJ databases">
        <title>Genomic Encyclopedia of Type Strains, Phase III (KMG-III): the genomes of soil and plant-associated and newly described type strains.</title>
        <authorList>
            <person name="Whitman W."/>
        </authorList>
    </citation>
    <scope>NUCLEOTIDE SEQUENCE [LARGE SCALE GENOMIC DNA]</scope>
    <source>
        <strain evidence="3 4">CECT 8075</strain>
    </source>
</reference>
<evidence type="ECO:0000256" key="2">
    <source>
        <dbReference type="SAM" id="SignalP"/>
    </source>
</evidence>
<name>A0A7W5E002_9BACT</name>
<comment type="caution">
    <text evidence="3">The sequence shown here is derived from an EMBL/GenBank/DDBJ whole genome shotgun (WGS) entry which is preliminary data.</text>
</comment>
<keyword evidence="2" id="KW-0732">Signal</keyword>
<feature type="compositionally biased region" description="Low complexity" evidence="1">
    <location>
        <begin position="270"/>
        <end position="279"/>
    </location>
</feature>
<evidence type="ECO:0000256" key="1">
    <source>
        <dbReference type="SAM" id="MobiDB-lite"/>
    </source>
</evidence>
<accession>A0A7W5E002</accession>